<accession>A0A8C9Q318</accession>
<sequence length="183" mass="20490">MVVKVDISAGNRISFEATAFTFFIILLICLICILLLLVVFLYKCFQGKREETEKIPCTDANGGEACSPANVENNTGDQEKHGILVQRRNKEAVATSLENREDMEAQEGDKMKKKQVSGNAGETDQEGEKLKITHLPVNRVSSDVENSKRPLKGVTFSREVIVVDLGNEYSAPRSYTREHKERK</sequence>
<feature type="compositionally biased region" description="Basic and acidic residues" evidence="1">
    <location>
        <begin position="98"/>
        <end position="110"/>
    </location>
</feature>
<keyword evidence="2" id="KW-0812">Transmembrane</keyword>
<feature type="region of interest" description="Disordered" evidence="1">
    <location>
        <begin position="57"/>
        <end position="134"/>
    </location>
</feature>
<dbReference type="InterPro" id="IPR027813">
    <property type="entry name" value="DUF4642"/>
</dbReference>
<dbReference type="Ensembl" id="ENSSDAT00000018976.1">
    <property type="protein sequence ID" value="ENSSDAP00000016697.1"/>
    <property type="gene ID" value="ENSSDAG00000015122.1"/>
</dbReference>
<evidence type="ECO:0000313" key="3">
    <source>
        <dbReference type="Ensembl" id="ENSSDAP00000016697.1"/>
    </source>
</evidence>
<evidence type="ECO:0000256" key="1">
    <source>
        <dbReference type="SAM" id="MobiDB-lite"/>
    </source>
</evidence>
<name>A0A8C9Q318_SPEDA</name>
<feature type="transmembrane region" description="Helical" evidence="2">
    <location>
        <begin position="20"/>
        <end position="42"/>
    </location>
</feature>
<keyword evidence="2" id="KW-1133">Transmembrane helix</keyword>
<protein>
    <submittedName>
        <fullName evidence="3">Chromosome 2 open reading frame 74</fullName>
    </submittedName>
</protein>
<keyword evidence="4" id="KW-1185">Reference proteome</keyword>
<keyword evidence="2" id="KW-0472">Membrane</keyword>
<evidence type="ECO:0000313" key="4">
    <source>
        <dbReference type="Proteomes" id="UP000694422"/>
    </source>
</evidence>
<dbReference type="Proteomes" id="UP000694422">
    <property type="component" value="Unplaced"/>
</dbReference>
<dbReference type="AlphaFoldDB" id="A0A8C9Q318"/>
<organism evidence="3 4">
    <name type="scientific">Spermophilus dauricus</name>
    <name type="common">Daurian ground squirrel</name>
    <dbReference type="NCBI Taxonomy" id="99837"/>
    <lineage>
        <taxon>Eukaryota</taxon>
        <taxon>Metazoa</taxon>
        <taxon>Chordata</taxon>
        <taxon>Craniata</taxon>
        <taxon>Vertebrata</taxon>
        <taxon>Euteleostomi</taxon>
        <taxon>Mammalia</taxon>
        <taxon>Eutheria</taxon>
        <taxon>Euarchontoglires</taxon>
        <taxon>Glires</taxon>
        <taxon>Rodentia</taxon>
        <taxon>Sciuromorpha</taxon>
        <taxon>Sciuridae</taxon>
        <taxon>Xerinae</taxon>
        <taxon>Marmotini</taxon>
        <taxon>Spermophilus</taxon>
    </lineage>
</organism>
<proteinExistence type="predicted"/>
<evidence type="ECO:0000256" key="2">
    <source>
        <dbReference type="SAM" id="Phobius"/>
    </source>
</evidence>
<dbReference type="PANTHER" id="PTHR37882">
    <property type="entry name" value="HYPOTHETICAL PROTEIN LOC690352"/>
    <property type="match status" value="1"/>
</dbReference>
<dbReference type="Pfam" id="PF15484">
    <property type="entry name" value="DUF4642"/>
    <property type="match status" value="1"/>
</dbReference>
<reference evidence="3" key="1">
    <citation type="submission" date="2025-08" db="UniProtKB">
        <authorList>
            <consortium name="Ensembl"/>
        </authorList>
    </citation>
    <scope>IDENTIFICATION</scope>
</reference>
<reference evidence="3" key="2">
    <citation type="submission" date="2025-09" db="UniProtKB">
        <authorList>
            <consortium name="Ensembl"/>
        </authorList>
    </citation>
    <scope>IDENTIFICATION</scope>
</reference>